<dbReference type="EMBL" id="PUJY01000053">
    <property type="protein sequence ID" value="TDB47492.1"/>
    <property type="molecule type" value="Genomic_DNA"/>
</dbReference>
<dbReference type="RefSeq" id="WP_132355976.1">
    <property type="nucleotide sequence ID" value="NZ_CAWOJO010000053.1"/>
</dbReference>
<accession>A0A4R4J307</accession>
<evidence type="ECO:0000313" key="2">
    <source>
        <dbReference type="Proteomes" id="UP000295598"/>
    </source>
</evidence>
<dbReference type="Pfam" id="PF09481">
    <property type="entry name" value="CRISPR_Cse1"/>
    <property type="match status" value="1"/>
</dbReference>
<proteinExistence type="predicted"/>
<gene>
    <name evidence="1" type="primary">casA</name>
    <name evidence="1" type="ORF">C5467_20645</name>
</gene>
<name>A0A4R4J307_9GAMM</name>
<comment type="caution">
    <text evidence="1">The sequence shown here is derived from an EMBL/GenBank/DDBJ whole genome shotgun (WGS) entry which is preliminary data.</text>
</comment>
<dbReference type="Proteomes" id="UP000295598">
    <property type="component" value="Unassembled WGS sequence"/>
</dbReference>
<protein>
    <submittedName>
        <fullName evidence="1">Type I-E CRISPR-associated protein Cse1/CasA</fullName>
    </submittedName>
</protein>
<reference evidence="1 2" key="1">
    <citation type="journal article" date="2019" name="Int. J. Syst. Evol. Microbiol.">
        <title>Photorhabdus khanii subsp. guanajuatensis subsp. nov., isolated from Heterorhabditis atacamensis, and Photorhabdus luminescens subsp. mexicana subsp. nov., isolated from Heterorhabditis mexicana entomopathogenic nematodes.</title>
        <authorList>
            <person name="Machado R.A.R."/>
            <person name="Bruno P."/>
            <person name="Arce C.C.M."/>
            <person name="Liechti N."/>
            <person name="Kohler A."/>
            <person name="Bernal J."/>
            <person name="Bruggmann R."/>
            <person name="Turlings T.C.J."/>
        </authorList>
    </citation>
    <scope>NUCLEOTIDE SEQUENCE [LARGE SCALE GENOMIC DNA]</scope>
    <source>
        <strain evidence="1 2">MEX20-17</strain>
    </source>
</reference>
<sequence>MNLVQDPWLPFRLRDGSEKVLPINAICDHDVMDFALPRADFQGAACQFAIGLLQTVFAPEDQYQWHSLYETSPDKKALQQAFDKAEHAFNITGTGPLFMQDFDLLRKVKSTTVAGLLIEAPGANGLRLNTDHFIKRGIGDVMSLEMAALALFTLQINAPSGGVGHRVGLRGGGPLTTLILPGQADATLWQKLWLNVINRNGWRYVEPDLTSAQVFPWLAPTKASVKEGTEIYFSDVHPLHMYWAMPRRIRFVVEEKEQVCKISGKHSALTVSEYRTQNYGGNYSGDWFHPLTPYKWDPKKSVEHLSVKGQPGGVTYKTWDTLVFSHHERGQRCAPVVSHFYSLCRDFAELQSAMPYLWVFGYDMDNMKARCWYSVIMPLFFVLPEQQEDILCQVKDLQKLATTIIWLCRNQIKAAWFEKPAEVKGDTSFIDLAFWQQSESLFFSVVHQIIDNARSNDPFLTPEQAKHWLNTLRHLCLDLFDEHAALSELGNERSMAKRIRARQQLIMGLYGQKALKEIKTFITNNHINSGKEEA</sequence>
<dbReference type="CDD" id="cd09669">
    <property type="entry name" value="Cse1_I-E"/>
    <property type="match status" value="1"/>
</dbReference>
<evidence type="ECO:0000313" key="1">
    <source>
        <dbReference type="EMBL" id="TDB47492.1"/>
    </source>
</evidence>
<dbReference type="NCBIfam" id="TIGR02547">
    <property type="entry name" value="casA_cse1"/>
    <property type="match status" value="1"/>
</dbReference>
<organism evidence="1 2">
    <name type="scientific">Photorhabdus khanii subsp. guanajuatensis</name>
    <dbReference type="NCBI Taxonomy" id="2100166"/>
    <lineage>
        <taxon>Bacteria</taxon>
        <taxon>Pseudomonadati</taxon>
        <taxon>Pseudomonadota</taxon>
        <taxon>Gammaproteobacteria</taxon>
        <taxon>Enterobacterales</taxon>
        <taxon>Morganellaceae</taxon>
        <taxon>Photorhabdus</taxon>
    </lineage>
</organism>
<dbReference type="AlphaFoldDB" id="A0A4R4J307"/>
<dbReference type="InterPro" id="IPR013381">
    <property type="entry name" value="CRISPR-assoc_prot_Cse1"/>
</dbReference>